<reference evidence="1" key="3">
    <citation type="submission" date="2019-06" db="EMBL/GenBank/DDBJ databases">
        <authorList>
            <person name="Poynton C."/>
            <person name="Hasenbein S."/>
            <person name="Benoit J.B."/>
            <person name="Sepulveda M.S."/>
            <person name="Poelchau M.F."/>
            <person name="Murali S.C."/>
            <person name="Chen S."/>
            <person name="Glastad K.M."/>
            <person name="Werren J.H."/>
            <person name="Vineis J.H."/>
            <person name="Bowen J.L."/>
            <person name="Friedrich M."/>
            <person name="Jones J."/>
            <person name="Robertson H.M."/>
            <person name="Feyereisen R."/>
            <person name="Mechler-Hickson A."/>
            <person name="Mathers N."/>
            <person name="Lee C.E."/>
            <person name="Colbourne J.K."/>
            <person name="Biales A."/>
            <person name="Johnston J.S."/>
            <person name="Wellborn G.A."/>
            <person name="Rosendale A.J."/>
            <person name="Cridge A.G."/>
            <person name="Munoz-Torres M.C."/>
            <person name="Bain P.A."/>
            <person name="Manny A.R."/>
            <person name="Major K.M."/>
            <person name="Lambert F.N."/>
            <person name="Vulpe C.D."/>
            <person name="Tuck P."/>
            <person name="Blalock B.J."/>
            <person name="Lin Y.-Y."/>
            <person name="Smith M.E."/>
            <person name="Ochoa-Acuna H."/>
            <person name="Chen M.-J.M."/>
            <person name="Childers C.P."/>
            <person name="Qu J."/>
            <person name="Dugan S."/>
            <person name="Lee S.L."/>
            <person name="Chao H."/>
            <person name="Dinh H."/>
            <person name="Han Y."/>
            <person name="Doddapaneni H."/>
            <person name="Worley K.C."/>
            <person name="Muzny D.M."/>
            <person name="Gibbs R.A."/>
            <person name="Richards S."/>
        </authorList>
    </citation>
    <scope>NUCLEOTIDE SEQUENCE</scope>
    <source>
        <strain evidence="1">HAZT.00-mixed</strain>
        <tissue evidence="1">Whole organism</tissue>
    </source>
</reference>
<reference evidence="1" key="1">
    <citation type="submission" date="2014-08" db="EMBL/GenBank/DDBJ databases">
        <authorList>
            <person name="Murali S."/>
            <person name="Richards S."/>
            <person name="Bandaranaike D."/>
            <person name="Bellair M."/>
            <person name="Blankenburg K."/>
            <person name="Chao H."/>
            <person name="Dinh H."/>
            <person name="Doddapaneni H."/>
            <person name="Dugan-Rocha S."/>
            <person name="Elkadiri S."/>
            <person name="Gnanaolivu R."/>
            <person name="Hughes D."/>
            <person name="Lee S."/>
            <person name="Li M."/>
            <person name="Ming W."/>
            <person name="Munidasa M."/>
            <person name="Muniz J."/>
            <person name="Nguyen L."/>
            <person name="Osuji N."/>
            <person name="Pu L.-L."/>
            <person name="Puazo M."/>
            <person name="Skinner E."/>
            <person name="Qu C."/>
            <person name="Quiroz J."/>
            <person name="Raj R."/>
            <person name="Weissenberger G."/>
            <person name="Xin Y."/>
            <person name="Zou X."/>
            <person name="Han Y."/>
            <person name="Worley K."/>
            <person name="Muzny D."/>
            <person name="Gibbs R."/>
        </authorList>
    </citation>
    <scope>NUCLEOTIDE SEQUENCE</scope>
    <source>
        <strain evidence="1">HAZT.00-mixed</strain>
        <tissue evidence="1">Whole organism</tissue>
    </source>
</reference>
<dbReference type="AlphaFoldDB" id="A0A6A0HAL7"/>
<reference evidence="1" key="2">
    <citation type="journal article" date="2018" name="Environ. Sci. Technol.">
        <title>The Toxicogenome of Hyalella azteca: A Model for Sediment Ecotoxicology and Evolutionary Toxicology.</title>
        <authorList>
            <person name="Poynton H.C."/>
            <person name="Hasenbein S."/>
            <person name="Benoit J.B."/>
            <person name="Sepulveda M.S."/>
            <person name="Poelchau M.F."/>
            <person name="Hughes D.S.T."/>
            <person name="Murali S.C."/>
            <person name="Chen S."/>
            <person name="Glastad K.M."/>
            <person name="Goodisman M.A.D."/>
            <person name="Werren J.H."/>
            <person name="Vineis J.H."/>
            <person name="Bowen J.L."/>
            <person name="Friedrich M."/>
            <person name="Jones J."/>
            <person name="Robertson H.M."/>
            <person name="Feyereisen R."/>
            <person name="Mechler-Hickson A."/>
            <person name="Mathers N."/>
            <person name="Lee C.E."/>
            <person name="Colbourne J.K."/>
            <person name="Biales A."/>
            <person name="Johnston J.S."/>
            <person name="Wellborn G.A."/>
            <person name="Rosendale A.J."/>
            <person name="Cridge A.G."/>
            <person name="Munoz-Torres M.C."/>
            <person name="Bain P.A."/>
            <person name="Manny A.R."/>
            <person name="Major K.M."/>
            <person name="Lambert F.N."/>
            <person name="Vulpe C.D."/>
            <person name="Tuck P."/>
            <person name="Blalock B.J."/>
            <person name="Lin Y.Y."/>
            <person name="Smith M.E."/>
            <person name="Ochoa-Acuna H."/>
            <person name="Chen M.M."/>
            <person name="Childers C.P."/>
            <person name="Qu J."/>
            <person name="Dugan S."/>
            <person name="Lee S.L."/>
            <person name="Chao H."/>
            <person name="Dinh H."/>
            <person name="Han Y."/>
            <person name="Doddapaneni H."/>
            <person name="Worley K.C."/>
            <person name="Muzny D.M."/>
            <person name="Gibbs R.A."/>
            <person name="Richards S."/>
        </authorList>
    </citation>
    <scope>NUCLEOTIDE SEQUENCE</scope>
    <source>
        <strain evidence="1">HAZT.00-mixed</strain>
        <tissue evidence="1">Whole organism</tissue>
    </source>
</reference>
<organism evidence="1">
    <name type="scientific">Hyalella azteca</name>
    <name type="common">Amphipod</name>
    <dbReference type="NCBI Taxonomy" id="294128"/>
    <lineage>
        <taxon>Eukaryota</taxon>
        <taxon>Metazoa</taxon>
        <taxon>Ecdysozoa</taxon>
        <taxon>Arthropoda</taxon>
        <taxon>Crustacea</taxon>
        <taxon>Multicrustacea</taxon>
        <taxon>Malacostraca</taxon>
        <taxon>Eumalacostraca</taxon>
        <taxon>Peracarida</taxon>
        <taxon>Amphipoda</taxon>
        <taxon>Senticaudata</taxon>
        <taxon>Talitrida</taxon>
        <taxon>Talitroidea</taxon>
        <taxon>Hyalellidae</taxon>
        <taxon>Hyalella</taxon>
    </lineage>
</organism>
<dbReference type="InterPro" id="IPR036397">
    <property type="entry name" value="RNaseH_sf"/>
</dbReference>
<evidence type="ECO:0000313" key="1">
    <source>
        <dbReference type="EMBL" id="KAA0202806.1"/>
    </source>
</evidence>
<name>A0A6A0HAL7_HYAAZ</name>
<dbReference type="EMBL" id="JQDR03002990">
    <property type="protein sequence ID" value="KAA0202806.1"/>
    <property type="molecule type" value="Genomic_DNA"/>
</dbReference>
<dbReference type="Gene3D" id="3.30.420.10">
    <property type="entry name" value="Ribonuclease H-like superfamily/Ribonuclease H"/>
    <property type="match status" value="1"/>
</dbReference>
<accession>A0A6A0HAL7</accession>
<sequence>MQSLNREKHVEVVPRHELPLKTGHPRHNDPTKDLVEYRGRVQLFGNTSSLALAITGLPYAVNNEDVQTSDEVKKFVEDNHVDNALQSTDSPEQAIQLLTEARAALQRYHIRLHKLCSNSNLPRCVSKIRTCHDDLPEEATIDTKVLLASHDKPLNIGLAIIAQRTSNFTKAINVYAINQDNEKSRTDLDEELKELDVQWIFNPPKASHFSGVFERTIGSVKRINHACMLRLGPRHLTRDELHTFFTEATDINNTPLTQLSTDPNVPFPLIPAKLLINRDYQCPEPRHEFTEADLGSYGARHWRRV</sequence>
<dbReference type="Proteomes" id="UP000711488">
    <property type="component" value="Unassembled WGS sequence"/>
</dbReference>
<dbReference type="PANTHER" id="PTHR47331">
    <property type="entry name" value="PHD-TYPE DOMAIN-CONTAINING PROTEIN"/>
    <property type="match status" value="1"/>
</dbReference>
<protein>
    <submittedName>
        <fullName evidence="1">Uncharacterized protein</fullName>
    </submittedName>
</protein>
<dbReference type="GO" id="GO:0003676">
    <property type="term" value="F:nucleic acid binding"/>
    <property type="evidence" value="ECO:0007669"/>
    <property type="project" value="InterPro"/>
</dbReference>
<proteinExistence type="predicted"/>
<dbReference type="PANTHER" id="PTHR47331:SF6">
    <property type="entry name" value="DOUBLECORTIN DOMAIN-CONTAINING PROTEIN"/>
    <property type="match status" value="1"/>
</dbReference>
<comment type="caution">
    <text evidence="1">The sequence shown here is derived from an EMBL/GenBank/DDBJ whole genome shotgun (WGS) entry which is preliminary data.</text>
</comment>
<dbReference type="OrthoDB" id="6363264at2759"/>
<gene>
    <name evidence="1" type="ORF">HAZT_HAZT011614</name>
</gene>